<dbReference type="AlphaFoldDB" id="F3ZPN1"/>
<dbReference type="GO" id="GO:0046872">
    <property type="term" value="F:metal ion binding"/>
    <property type="evidence" value="ECO:0007669"/>
    <property type="project" value="UniProtKB-KW"/>
</dbReference>
<dbReference type="PANTHER" id="PTHR11820:SF7">
    <property type="entry name" value="ACYLPYRUVASE FAHD1, MITOCHONDRIAL"/>
    <property type="match status" value="1"/>
</dbReference>
<evidence type="ECO:0000313" key="4">
    <source>
        <dbReference type="Proteomes" id="UP000018439"/>
    </source>
</evidence>
<dbReference type="SUPFAM" id="SSF56529">
    <property type="entry name" value="FAH"/>
    <property type="match status" value="1"/>
</dbReference>
<dbReference type="GO" id="GO:0018773">
    <property type="term" value="F:acetylpyruvate hydrolase activity"/>
    <property type="evidence" value="ECO:0007669"/>
    <property type="project" value="TreeGrafter"/>
</dbReference>
<keyword evidence="4" id="KW-1185">Reference proteome</keyword>
<dbReference type="Gene3D" id="3.90.850.10">
    <property type="entry name" value="Fumarylacetoacetase-like, C-terminal domain"/>
    <property type="match status" value="1"/>
</dbReference>
<protein>
    <submittedName>
        <fullName evidence="3">Fumarylacetoacetate (FAA) hydrolase</fullName>
    </submittedName>
</protein>
<proteinExistence type="predicted"/>
<sequence>MKIICLGRNYASLHKDGLNTLDPFVFLKPDSALLKDGKPFFLPDFSSNFKYEGELVFHINRLGKNISERFAHRYYDKVTVGLDLAAEDILSHAKEHGLPWDLSKGFDSSAVIGDFIPVANLNLENLRFSLNINKQTVQRGNANEMVWSIDQIIAYVSRFYTLKIGDLIFTGTPEGAGKLDIGQHFDGFIENNQVLSLDIR</sequence>
<gene>
    <name evidence="3" type="ORF">Bcop_0171</name>
</gene>
<dbReference type="HOGENOM" id="CLU_028458_5_2_10"/>
<dbReference type="Proteomes" id="UP000018439">
    <property type="component" value="Chromosome"/>
</dbReference>
<evidence type="ECO:0000259" key="2">
    <source>
        <dbReference type="Pfam" id="PF01557"/>
    </source>
</evidence>
<organism evidence="3 4">
    <name type="scientific">Bacteroides coprosuis DSM 18011</name>
    <dbReference type="NCBI Taxonomy" id="679937"/>
    <lineage>
        <taxon>Bacteria</taxon>
        <taxon>Pseudomonadati</taxon>
        <taxon>Bacteroidota</taxon>
        <taxon>Bacteroidia</taxon>
        <taxon>Bacteroidales</taxon>
        <taxon>Bacteroidaceae</taxon>
        <taxon>Bacteroides</taxon>
    </lineage>
</organism>
<dbReference type="STRING" id="679937.Bcop_0171"/>
<accession>F3ZPN1</accession>
<reference evidence="3 4" key="1">
    <citation type="journal article" date="2011" name="Stand. Genomic Sci.">
        <title>Non-contiguous finished genome sequence of Bacteroides coprosuis type strain (PC139).</title>
        <authorList>
            <person name="Land M."/>
            <person name="Held B."/>
            <person name="Gronow S."/>
            <person name="Abt B."/>
            <person name="Lucas S."/>
            <person name="Del Rio T.G."/>
            <person name="Nolan M."/>
            <person name="Tice H."/>
            <person name="Cheng J.F."/>
            <person name="Pitluck S."/>
            <person name="Liolios K."/>
            <person name="Pagani I."/>
            <person name="Ivanova N."/>
            <person name="Mavromatis K."/>
            <person name="Mikhailova N."/>
            <person name="Pati A."/>
            <person name="Tapia R."/>
            <person name="Han C."/>
            <person name="Goodwin L."/>
            <person name="Chen A."/>
            <person name="Palaniappan K."/>
            <person name="Hauser L."/>
            <person name="Brambilla E.M."/>
            <person name="Rohde M."/>
            <person name="Goker M."/>
            <person name="Detter J.C."/>
            <person name="Woyke T."/>
            <person name="Bristow J."/>
            <person name="Eisen J.A."/>
            <person name="Markowitz V."/>
            <person name="Hugenholtz P."/>
            <person name="Kyrpides N.C."/>
            <person name="Klenk H.P."/>
            <person name="Lapidus A."/>
        </authorList>
    </citation>
    <scope>NUCLEOTIDE SEQUENCE</scope>
    <source>
        <strain evidence="3 4">DSM 18011</strain>
    </source>
</reference>
<dbReference type="OrthoDB" id="9805307at2"/>
<dbReference type="EMBL" id="CM001167">
    <property type="protein sequence ID" value="EGJ70390.1"/>
    <property type="molecule type" value="Genomic_DNA"/>
</dbReference>
<dbReference type="eggNOG" id="COG0179">
    <property type="taxonomic scope" value="Bacteria"/>
</dbReference>
<keyword evidence="1" id="KW-0479">Metal-binding</keyword>
<evidence type="ECO:0000313" key="3">
    <source>
        <dbReference type="EMBL" id="EGJ70390.1"/>
    </source>
</evidence>
<dbReference type="Pfam" id="PF01557">
    <property type="entry name" value="FAA_hydrolase"/>
    <property type="match status" value="1"/>
</dbReference>
<evidence type="ECO:0000256" key="1">
    <source>
        <dbReference type="ARBA" id="ARBA00022723"/>
    </source>
</evidence>
<dbReference type="PANTHER" id="PTHR11820">
    <property type="entry name" value="ACYLPYRUVASE"/>
    <property type="match status" value="1"/>
</dbReference>
<feature type="domain" description="Fumarylacetoacetase-like C-terminal" evidence="2">
    <location>
        <begin position="2"/>
        <end position="193"/>
    </location>
</feature>
<dbReference type="InterPro" id="IPR011234">
    <property type="entry name" value="Fumarylacetoacetase-like_C"/>
</dbReference>
<name>F3ZPN1_9BACE</name>
<keyword evidence="3" id="KW-0378">Hydrolase</keyword>
<dbReference type="InterPro" id="IPR036663">
    <property type="entry name" value="Fumarylacetoacetase_C_sf"/>
</dbReference>